<evidence type="ECO:0000256" key="4">
    <source>
        <dbReference type="ARBA" id="ARBA00023163"/>
    </source>
</evidence>
<dbReference type="Gene3D" id="1.10.10.10">
    <property type="entry name" value="Winged helix-like DNA-binding domain superfamily/Winged helix DNA-binding domain"/>
    <property type="match status" value="1"/>
</dbReference>
<evidence type="ECO:0000256" key="1">
    <source>
        <dbReference type="ARBA" id="ARBA00009437"/>
    </source>
</evidence>
<organism evidence="6 7">
    <name type="scientific">Cereibacter changlensis JA139</name>
    <dbReference type="NCBI Taxonomy" id="1188249"/>
    <lineage>
        <taxon>Bacteria</taxon>
        <taxon>Pseudomonadati</taxon>
        <taxon>Pseudomonadota</taxon>
        <taxon>Alphaproteobacteria</taxon>
        <taxon>Rhodobacterales</taxon>
        <taxon>Paracoccaceae</taxon>
        <taxon>Cereibacter</taxon>
    </lineage>
</organism>
<dbReference type="PROSITE" id="PS50931">
    <property type="entry name" value="HTH_LYSR"/>
    <property type="match status" value="1"/>
</dbReference>
<dbReference type="FunFam" id="1.10.10.10:FF:000001">
    <property type="entry name" value="LysR family transcriptional regulator"/>
    <property type="match status" value="1"/>
</dbReference>
<keyword evidence="3" id="KW-0238">DNA-binding</keyword>
<gene>
    <name evidence="6" type="ORF">C5F48_20515</name>
</gene>
<evidence type="ECO:0000256" key="2">
    <source>
        <dbReference type="ARBA" id="ARBA00023015"/>
    </source>
</evidence>
<accession>A0A2T4JPN1</accession>
<dbReference type="EMBL" id="PZKG01000166">
    <property type="protein sequence ID" value="PTE19889.1"/>
    <property type="molecule type" value="Genomic_DNA"/>
</dbReference>
<dbReference type="OrthoDB" id="7639163at2"/>
<keyword evidence="7" id="KW-1185">Reference proteome</keyword>
<dbReference type="AlphaFoldDB" id="A0A2T4JPN1"/>
<comment type="caution">
    <text evidence="6">The sequence shown here is derived from an EMBL/GenBank/DDBJ whole genome shotgun (WGS) entry which is preliminary data.</text>
</comment>
<dbReference type="GO" id="GO:0032993">
    <property type="term" value="C:protein-DNA complex"/>
    <property type="evidence" value="ECO:0007669"/>
    <property type="project" value="TreeGrafter"/>
</dbReference>
<dbReference type="RefSeq" id="WP_107665649.1">
    <property type="nucleotide sequence ID" value="NZ_PZKG01000166.1"/>
</dbReference>
<feature type="domain" description="HTH lysR-type" evidence="5">
    <location>
        <begin position="5"/>
        <end position="62"/>
    </location>
</feature>
<dbReference type="InterPro" id="IPR005119">
    <property type="entry name" value="LysR_subst-bd"/>
</dbReference>
<keyword evidence="4" id="KW-0804">Transcription</keyword>
<dbReference type="Pfam" id="PF03466">
    <property type="entry name" value="LysR_substrate"/>
    <property type="match status" value="1"/>
</dbReference>
<name>A0A2T4JPN1_9RHOB</name>
<dbReference type="SUPFAM" id="SSF53850">
    <property type="entry name" value="Periplasmic binding protein-like II"/>
    <property type="match status" value="1"/>
</dbReference>
<dbReference type="PANTHER" id="PTHR30346">
    <property type="entry name" value="TRANSCRIPTIONAL DUAL REGULATOR HCAR-RELATED"/>
    <property type="match status" value="1"/>
</dbReference>
<dbReference type="GO" id="GO:0003677">
    <property type="term" value="F:DNA binding"/>
    <property type="evidence" value="ECO:0007669"/>
    <property type="project" value="UniProtKB-KW"/>
</dbReference>
<dbReference type="Proteomes" id="UP000241010">
    <property type="component" value="Unassembled WGS sequence"/>
</dbReference>
<dbReference type="PRINTS" id="PR00039">
    <property type="entry name" value="HTHLYSR"/>
</dbReference>
<evidence type="ECO:0000313" key="6">
    <source>
        <dbReference type="EMBL" id="PTE19889.1"/>
    </source>
</evidence>
<dbReference type="Pfam" id="PF00126">
    <property type="entry name" value="HTH_1"/>
    <property type="match status" value="1"/>
</dbReference>
<evidence type="ECO:0000313" key="7">
    <source>
        <dbReference type="Proteomes" id="UP000241010"/>
    </source>
</evidence>
<sequence>MNIGIDLRQLRYFVCLAEELHFGRAAERLGIAQAPLSLQIRAMEDRLGVMLFHRTTRRTRLTAAGDTLLRHARSLLDGMDRAVVQTRAMAGETTGRITVAGVNLAMTHVIPPIVAEFRRKWPAVIVDLAHIGTSGQLRQLERGEINVAFIRPTERPAHAQVETLMREGFVAALPKGHRLTAQAEVSLQDLAQEPLIGYAPIIGASYATFLMNEFRRAGLHLRIVQESTHTTGVAAHVASGLGVAVMPEWITNLRSPYLEFRPVPELPRMIELVVAWPAGESSPVVLDFIETTRRVSRQIAAGLGMDPAPAPL</sequence>
<dbReference type="PANTHER" id="PTHR30346:SF0">
    <property type="entry name" value="HCA OPERON TRANSCRIPTIONAL ACTIVATOR HCAR"/>
    <property type="match status" value="1"/>
</dbReference>
<dbReference type="GO" id="GO:0003700">
    <property type="term" value="F:DNA-binding transcription factor activity"/>
    <property type="evidence" value="ECO:0007669"/>
    <property type="project" value="InterPro"/>
</dbReference>
<dbReference type="InterPro" id="IPR000847">
    <property type="entry name" value="LysR_HTH_N"/>
</dbReference>
<protein>
    <submittedName>
        <fullName evidence="6">LysR family transcriptional regulator</fullName>
    </submittedName>
</protein>
<comment type="similarity">
    <text evidence="1">Belongs to the LysR transcriptional regulatory family.</text>
</comment>
<dbReference type="Gene3D" id="3.40.190.10">
    <property type="entry name" value="Periplasmic binding protein-like II"/>
    <property type="match status" value="2"/>
</dbReference>
<dbReference type="InterPro" id="IPR036390">
    <property type="entry name" value="WH_DNA-bd_sf"/>
</dbReference>
<proteinExistence type="inferred from homology"/>
<keyword evidence="2" id="KW-0805">Transcription regulation</keyword>
<dbReference type="CDD" id="cd08414">
    <property type="entry name" value="PBP2_LTTR_aromatics_like"/>
    <property type="match status" value="1"/>
</dbReference>
<dbReference type="InterPro" id="IPR036388">
    <property type="entry name" value="WH-like_DNA-bd_sf"/>
</dbReference>
<evidence type="ECO:0000256" key="3">
    <source>
        <dbReference type="ARBA" id="ARBA00023125"/>
    </source>
</evidence>
<evidence type="ECO:0000259" key="5">
    <source>
        <dbReference type="PROSITE" id="PS50931"/>
    </source>
</evidence>
<dbReference type="SUPFAM" id="SSF46785">
    <property type="entry name" value="Winged helix' DNA-binding domain"/>
    <property type="match status" value="1"/>
</dbReference>
<reference evidence="6 7" key="1">
    <citation type="submission" date="2018-03" db="EMBL/GenBank/DDBJ databases">
        <title>Cereibacter changlensis.</title>
        <authorList>
            <person name="Meyer T.E."/>
            <person name="Miller S."/>
            <person name="Lodha T."/>
            <person name="Gandham S."/>
            <person name="Chintalapati S."/>
            <person name="Chintalapati V.R."/>
        </authorList>
    </citation>
    <scope>NUCLEOTIDE SEQUENCE [LARGE SCALE GENOMIC DNA]</scope>
    <source>
        <strain evidence="6 7">JA139</strain>
    </source>
</reference>